<name>G4AAL8_AGGAC</name>
<evidence type="ECO:0000313" key="2">
    <source>
        <dbReference type="Proteomes" id="UP000005508"/>
    </source>
</evidence>
<proteinExistence type="predicted"/>
<sequence>MIMKLDGSAQNQAILGHIEIPSRSSPFADRQVIHYDF</sequence>
<gene>
    <name evidence="1" type="ORF">SC1083_1891</name>
</gene>
<dbReference type="EMBL" id="AEJM01000037">
    <property type="protein sequence ID" value="EGY32875.1"/>
    <property type="molecule type" value="Genomic_DNA"/>
</dbReference>
<protein>
    <submittedName>
        <fullName evidence="1">Uncharacterized protein</fullName>
    </submittedName>
</protein>
<accession>G4AAL8</accession>
<dbReference type="AlphaFoldDB" id="G4AAL8"/>
<dbReference type="Proteomes" id="UP000005508">
    <property type="component" value="Unassembled WGS sequence"/>
</dbReference>
<dbReference type="PATRIC" id="fig|907488.3.peg.1859"/>
<reference evidence="1 2" key="1">
    <citation type="submission" date="2010-10" db="EMBL/GenBank/DDBJ databases">
        <authorList>
            <person name="Chen C."/>
            <person name="Kittichotirat W."/>
            <person name="Asikainen S."/>
            <person name="Bumgarner R."/>
        </authorList>
    </citation>
    <scope>NUCLEOTIDE SEQUENCE [LARGE SCALE GENOMIC DNA]</scope>
    <source>
        <strain evidence="1 2">SC1083</strain>
    </source>
</reference>
<evidence type="ECO:0000313" key="1">
    <source>
        <dbReference type="EMBL" id="EGY32875.1"/>
    </source>
</evidence>
<comment type="caution">
    <text evidence="1">The sequence shown here is derived from an EMBL/GenBank/DDBJ whole genome shotgun (WGS) entry which is preliminary data.</text>
</comment>
<organism evidence="1 2">
    <name type="scientific">Aggregatibacter actinomycetemcomitans serotype e str. SC1083</name>
    <dbReference type="NCBI Taxonomy" id="907488"/>
    <lineage>
        <taxon>Bacteria</taxon>
        <taxon>Pseudomonadati</taxon>
        <taxon>Pseudomonadota</taxon>
        <taxon>Gammaproteobacteria</taxon>
        <taxon>Pasteurellales</taxon>
        <taxon>Pasteurellaceae</taxon>
        <taxon>Aggregatibacter</taxon>
    </lineage>
</organism>